<dbReference type="STRING" id="59196.RICGR_0283"/>
<reference evidence="1" key="1">
    <citation type="submission" date="2006-04" db="EMBL/GenBank/DDBJ databases">
        <authorList>
            <person name="Seshadri R."/>
            <person name="Federici B.A."/>
        </authorList>
    </citation>
    <scope>NUCLEOTIDE SEQUENCE [LARGE SCALE GENOMIC DNA]</scope>
</reference>
<dbReference type="OrthoDB" id="3078732at2"/>
<proteinExistence type="predicted"/>
<dbReference type="InterPro" id="IPR036390">
    <property type="entry name" value="WH_DNA-bd_sf"/>
</dbReference>
<name>A8PKA3_9COXI</name>
<dbReference type="SUPFAM" id="SSF46785">
    <property type="entry name" value="Winged helix' DNA-binding domain"/>
    <property type="match status" value="1"/>
</dbReference>
<dbReference type="Gene3D" id="1.10.10.10">
    <property type="entry name" value="Winged helix-like DNA-binding domain superfamily/Winged helix DNA-binding domain"/>
    <property type="match status" value="1"/>
</dbReference>
<organism evidence="1 2">
    <name type="scientific">Rickettsiella grylli</name>
    <dbReference type="NCBI Taxonomy" id="59196"/>
    <lineage>
        <taxon>Bacteria</taxon>
        <taxon>Pseudomonadati</taxon>
        <taxon>Pseudomonadota</taxon>
        <taxon>Gammaproteobacteria</taxon>
        <taxon>Legionellales</taxon>
        <taxon>Coxiellaceae</taxon>
        <taxon>Rickettsiella</taxon>
    </lineage>
</organism>
<keyword evidence="2" id="KW-1185">Reference proteome</keyword>
<dbReference type="EMBL" id="AAQJ02000001">
    <property type="protein sequence ID" value="EDP46279.1"/>
    <property type="molecule type" value="Genomic_DNA"/>
</dbReference>
<sequence>MVMDMQKKKSIKELLLVLVCAHDGKYTWYQLERELEWRGLAGKVKTSDITDILEKDLLITKKIKSNRGPALPVYNITDSGRAKARELVDQYGLECFKIKKQNPDDYEL</sequence>
<dbReference type="InterPro" id="IPR036388">
    <property type="entry name" value="WH-like_DNA-bd_sf"/>
</dbReference>
<comment type="caution">
    <text evidence="1">The sequence shown here is derived from an EMBL/GenBank/DDBJ whole genome shotgun (WGS) entry which is preliminary data.</text>
</comment>
<protein>
    <submittedName>
        <fullName evidence="1">Transcriptional regulator, PadR family</fullName>
    </submittedName>
</protein>
<evidence type="ECO:0000313" key="1">
    <source>
        <dbReference type="EMBL" id="EDP46279.1"/>
    </source>
</evidence>
<dbReference type="Proteomes" id="UP000054075">
    <property type="component" value="Unassembled WGS sequence"/>
</dbReference>
<reference evidence="1" key="2">
    <citation type="submission" date="2007-10" db="EMBL/GenBank/DDBJ databases">
        <authorList>
            <person name="Myers G.S."/>
        </authorList>
    </citation>
    <scope>NUCLEOTIDE SEQUENCE [LARGE SCALE GENOMIC DNA]</scope>
</reference>
<accession>A8PKA3</accession>
<evidence type="ECO:0000313" key="2">
    <source>
        <dbReference type="Proteomes" id="UP000054075"/>
    </source>
</evidence>
<dbReference type="AlphaFoldDB" id="A8PKA3"/>
<gene>
    <name evidence="1" type="ORF">RICGR_0283</name>
</gene>